<dbReference type="Proteomes" id="UP000267251">
    <property type="component" value="Unassembled WGS sequence"/>
</dbReference>
<proteinExistence type="predicted"/>
<protein>
    <submittedName>
        <fullName evidence="6">Uncharacterized protein</fullName>
    </submittedName>
</protein>
<dbReference type="AlphaFoldDB" id="A0A4P9Y416"/>
<dbReference type="OrthoDB" id="77989at2759"/>
<dbReference type="GO" id="GO:0016020">
    <property type="term" value="C:membrane"/>
    <property type="evidence" value="ECO:0007669"/>
    <property type="project" value="UniProtKB-SubCell"/>
</dbReference>
<dbReference type="InterPro" id="IPR023395">
    <property type="entry name" value="MCP_dom_sf"/>
</dbReference>
<evidence type="ECO:0000256" key="1">
    <source>
        <dbReference type="ARBA" id="ARBA00004370"/>
    </source>
</evidence>
<feature type="region of interest" description="Disordered" evidence="5">
    <location>
        <begin position="156"/>
        <end position="210"/>
    </location>
</feature>
<evidence type="ECO:0000256" key="4">
    <source>
        <dbReference type="ARBA" id="ARBA00023136"/>
    </source>
</evidence>
<keyword evidence="2" id="KW-0812">Transmembrane</keyword>
<evidence type="ECO:0000313" key="7">
    <source>
        <dbReference type="Proteomes" id="UP000267251"/>
    </source>
</evidence>
<keyword evidence="7" id="KW-1185">Reference proteome</keyword>
<keyword evidence="4" id="KW-0472">Membrane</keyword>
<feature type="region of interest" description="Disordered" evidence="5">
    <location>
        <begin position="1"/>
        <end position="51"/>
    </location>
</feature>
<feature type="compositionally biased region" description="Polar residues" evidence="5">
    <location>
        <begin position="1"/>
        <end position="10"/>
    </location>
</feature>
<organism evidence="6 7">
    <name type="scientific">Piptocephalis cylindrospora</name>
    <dbReference type="NCBI Taxonomy" id="1907219"/>
    <lineage>
        <taxon>Eukaryota</taxon>
        <taxon>Fungi</taxon>
        <taxon>Fungi incertae sedis</taxon>
        <taxon>Zoopagomycota</taxon>
        <taxon>Zoopagomycotina</taxon>
        <taxon>Zoopagomycetes</taxon>
        <taxon>Zoopagales</taxon>
        <taxon>Piptocephalidaceae</taxon>
        <taxon>Piptocephalis</taxon>
    </lineage>
</organism>
<dbReference type="SUPFAM" id="SSF103506">
    <property type="entry name" value="Mitochondrial carrier"/>
    <property type="match status" value="1"/>
</dbReference>
<evidence type="ECO:0000256" key="5">
    <source>
        <dbReference type="SAM" id="MobiDB-lite"/>
    </source>
</evidence>
<feature type="non-terminal residue" evidence="6">
    <location>
        <position position="302"/>
    </location>
</feature>
<reference evidence="7" key="1">
    <citation type="journal article" date="2018" name="Nat. Microbiol.">
        <title>Leveraging single-cell genomics to expand the fungal tree of life.</title>
        <authorList>
            <person name="Ahrendt S.R."/>
            <person name="Quandt C.A."/>
            <person name="Ciobanu D."/>
            <person name="Clum A."/>
            <person name="Salamov A."/>
            <person name="Andreopoulos B."/>
            <person name="Cheng J.F."/>
            <person name="Woyke T."/>
            <person name="Pelin A."/>
            <person name="Henrissat B."/>
            <person name="Reynolds N.K."/>
            <person name="Benny G.L."/>
            <person name="Smith M.E."/>
            <person name="James T.Y."/>
            <person name="Grigoriev I.V."/>
        </authorList>
    </citation>
    <scope>NUCLEOTIDE SEQUENCE [LARGE SCALE GENOMIC DNA]</scope>
</reference>
<gene>
    <name evidence="6" type="ORF">BJ684DRAFT_9770</name>
</gene>
<feature type="compositionally biased region" description="Acidic residues" evidence="5">
    <location>
        <begin position="162"/>
        <end position="179"/>
    </location>
</feature>
<keyword evidence="3" id="KW-1133">Transmembrane helix</keyword>
<accession>A0A4P9Y416</accession>
<evidence type="ECO:0000256" key="2">
    <source>
        <dbReference type="ARBA" id="ARBA00022692"/>
    </source>
</evidence>
<evidence type="ECO:0000256" key="3">
    <source>
        <dbReference type="ARBA" id="ARBA00022989"/>
    </source>
</evidence>
<sequence length="302" mass="32901">MPGSSDSSGPRFTFEPSVARLSDPLRTRPTTLITRGTANNDSGTTGSSAHPYLLESIDDSEVKLASGDGGLGGEESPWLSWSLIKYGAVKFMTTSVVEPFDLASTLAQVQYLPNDRLRRQWAHEKGKDASGSDMEMSAQSLEYDEHADDLSASDDASILSSTEEEEEEDEDSVPSDDPEYYNPDHTLGYLSTEDPHSSASRPPYQLPPLEGSSWGTFQAMASSPHEGFLGLWKGQGAHWTHEMLVAMMQPSLEGWFNGQFGLYDDTIPLAHLEHVGPNLATLVSSHALVGLLLSPLELVRTR</sequence>
<feature type="compositionally biased region" description="Polar residues" evidence="5">
    <location>
        <begin position="38"/>
        <end position="48"/>
    </location>
</feature>
<dbReference type="Gene3D" id="1.50.40.10">
    <property type="entry name" value="Mitochondrial carrier domain"/>
    <property type="match status" value="1"/>
</dbReference>
<feature type="compositionally biased region" description="Low complexity" evidence="5">
    <location>
        <begin position="27"/>
        <end position="37"/>
    </location>
</feature>
<evidence type="ECO:0000313" key="6">
    <source>
        <dbReference type="EMBL" id="RKP13645.1"/>
    </source>
</evidence>
<dbReference type="EMBL" id="KZ987972">
    <property type="protein sequence ID" value="RKP13645.1"/>
    <property type="molecule type" value="Genomic_DNA"/>
</dbReference>
<name>A0A4P9Y416_9FUNG</name>
<comment type="subcellular location">
    <subcellularLocation>
        <location evidence="1">Membrane</location>
    </subcellularLocation>
</comment>